<name>A0A652ZYD4_9SPIR</name>
<protein>
    <submittedName>
        <fullName evidence="1">Putative Predicted transcriptional regulator</fullName>
    </submittedName>
</protein>
<dbReference type="AlphaFoldDB" id="A0A652ZYD4"/>
<gene>
    <name evidence="1" type="ORF">TRIP_E370013</name>
</gene>
<proteinExistence type="predicted"/>
<sequence length="341" mass="36382">MEVEDGAPVVVVPLVGHLLVLIGVAEDSQELPGKARAGFDDVGNIAGVPVVLVDVLHVLAREFLMPGEIVIGAVVHPLKFLEAHGEFVLDVVGVLGVVGQLVLAVAVPAQFIHPNAQLFVVRPALFSPVIEELVVLPGLYEVLHFHLLELAGTENEVLGDDFVAEGLAYLGDPEGYLHSVGLDDVLVVDVDALGGFGAQVYEPGPVVHGTYVGLEHEVELAGIGQLAAAIGTFFARQLVLVDLVGPESGFAFLAIHQGVGEVLHVPRGFPDPGMHEDSRVQAHYVVVELGHFLPPKPRYAVFELDSHRSVVPGPCLASVDFRRLKDKSPSLGQRDDFFHAE</sequence>
<organism evidence="1">
    <name type="scientific">uncultured Spirochaetota bacterium</name>
    <dbReference type="NCBI Taxonomy" id="460511"/>
    <lineage>
        <taxon>Bacteria</taxon>
        <taxon>Pseudomonadati</taxon>
        <taxon>Spirochaetota</taxon>
        <taxon>environmental samples</taxon>
    </lineage>
</organism>
<dbReference type="EMBL" id="UPXP01000031">
    <property type="protein sequence ID" value="VBB40800.1"/>
    <property type="molecule type" value="Genomic_DNA"/>
</dbReference>
<reference evidence="1" key="1">
    <citation type="submission" date="2018-07" db="EMBL/GenBank/DDBJ databases">
        <authorList>
            <consortium name="Genoscope - CEA"/>
            <person name="William W."/>
        </authorList>
    </citation>
    <scope>NUCLEOTIDE SEQUENCE</scope>
    <source>
        <strain evidence="1">IK1</strain>
    </source>
</reference>
<evidence type="ECO:0000313" key="1">
    <source>
        <dbReference type="EMBL" id="VBB40800.1"/>
    </source>
</evidence>
<accession>A0A652ZYD4</accession>